<dbReference type="SUPFAM" id="SSF56519">
    <property type="entry name" value="Penicillin binding protein dimerisation domain"/>
    <property type="match status" value="1"/>
</dbReference>
<keyword evidence="13" id="KW-0961">Cell wall biogenesis/degradation</keyword>
<dbReference type="EC" id="3.4.16.4" evidence="17"/>
<reference evidence="17" key="1">
    <citation type="submission" date="2024-05" db="EMBL/GenBank/DDBJ databases">
        <title>Campylobacter coli isolated from environmental waters in Slovenia.</title>
        <authorList>
            <person name="Zautner A.E."/>
            <person name="Bunk B."/>
            <person name="Riedel T."/>
            <person name="Sproeer C."/>
        </authorList>
    </citation>
    <scope>NUCLEOTIDE SEQUENCE</scope>
    <source>
        <strain evidence="17">CCS1377</strain>
    </source>
</reference>
<evidence type="ECO:0000256" key="1">
    <source>
        <dbReference type="ARBA" id="ARBA00004167"/>
    </source>
</evidence>
<keyword evidence="10" id="KW-0573">Peptidoglycan synthesis</keyword>
<evidence type="ECO:0000256" key="6">
    <source>
        <dbReference type="ARBA" id="ARBA00022670"/>
    </source>
</evidence>
<dbReference type="InterPro" id="IPR036138">
    <property type="entry name" value="PBP_dimer_sf"/>
</dbReference>
<feature type="transmembrane region" description="Helical" evidence="14">
    <location>
        <begin position="5"/>
        <end position="23"/>
    </location>
</feature>
<evidence type="ECO:0000259" key="16">
    <source>
        <dbReference type="Pfam" id="PF03717"/>
    </source>
</evidence>
<evidence type="ECO:0000256" key="11">
    <source>
        <dbReference type="ARBA" id="ARBA00022989"/>
    </source>
</evidence>
<evidence type="ECO:0000256" key="2">
    <source>
        <dbReference type="ARBA" id="ARBA00004236"/>
    </source>
</evidence>
<dbReference type="Gene3D" id="3.90.1310.10">
    <property type="entry name" value="Penicillin-binding protein 2a (Domain 2)"/>
    <property type="match status" value="1"/>
</dbReference>
<dbReference type="Pfam" id="PF03717">
    <property type="entry name" value="PBP_dimer"/>
    <property type="match status" value="1"/>
</dbReference>
<dbReference type="RefSeq" id="WP_348518157.1">
    <property type="nucleotide sequence ID" value="NZ_CP155620.1"/>
</dbReference>
<dbReference type="GO" id="GO:0009002">
    <property type="term" value="F:serine-type D-Ala-D-Ala carboxypeptidase activity"/>
    <property type="evidence" value="ECO:0007669"/>
    <property type="project" value="UniProtKB-EC"/>
</dbReference>
<dbReference type="Gene3D" id="3.30.1390.30">
    <property type="entry name" value="Penicillin-binding protein 2a, domain 3"/>
    <property type="match status" value="1"/>
</dbReference>
<evidence type="ECO:0000259" key="15">
    <source>
        <dbReference type="Pfam" id="PF00905"/>
    </source>
</evidence>
<evidence type="ECO:0000256" key="5">
    <source>
        <dbReference type="ARBA" id="ARBA00022645"/>
    </source>
</evidence>
<organism evidence="17">
    <name type="scientific">Campylobacter sp. CCS1377</name>
    <dbReference type="NCBI Taxonomy" id="3158229"/>
    <lineage>
        <taxon>Bacteria</taxon>
        <taxon>Pseudomonadati</taxon>
        <taxon>Campylobacterota</taxon>
        <taxon>Epsilonproteobacteria</taxon>
        <taxon>Campylobacterales</taxon>
        <taxon>Campylobacteraceae</taxon>
        <taxon>Campylobacter</taxon>
    </lineage>
</organism>
<dbReference type="PANTHER" id="PTHR30627:SF2">
    <property type="entry name" value="PEPTIDOGLYCAN D,D-TRANSPEPTIDASE MRDA"/>
    <property type="match status" value="1"/>
</dbReference>
<dbReference type="AlphaFoldDB" id="A0AAU7E760"/>
<dbReference type="InterPro" id="IPR050515">
    <property type="entry name" value="Beta-lactam/transpept"/>
</dbReference>
<feature type="domain" description="Penicillin-binding protein transpeptidase" evidence="15">
    <location>
        <begin position="253"/>
        <end position="590"/>
    </location>
</feature>
<sequence length="599" mass="67674">MRMRVVIIFIIIFFILLLSRIYYLSIKSNVYYEEMAQQNAIKTQFLAPVRGEISDANGKLLATNDLGFSISIKPYLSLRKSSYALLQHEIEELTNTFKDLNATVLYRTYKKNDSYYNQDYVEVVDFIDYATMIPHFSRLNLRENIRIKPAVKRQYPYKALASHIIGYVGKVSLNDISENEIAKLTNYIGKSGVELYYNEVLQGEKGVRQVKVNALNQELGELFYKQANSKDIQLSIDIELQEYLAKLFSDNAGTAIVMNLEDGSILAAGSFPEYDLNPFVTGISVAEWKKLSNSLDHPFTNKLVNGLYPPGSVVKMGVGLSFMGQENINASTQFFCSGSIELGGRNFRCWNRAGHKQVDLKSAIKGSCDVYFYEAGLRVGIDQISSMMSRIGFGVKTGVDLPNEFVGTVPSREWKMLKFNQPWYQGETLNTSIGQGNFLVTPMQVAKYTAAIAKGVEITPTLLKSIDNNLTQSKQKEEIFNVFEKSQLPLIRQAMYEVANEQGGTAYRYYKDLPLTVAAKTGTAQVVGFSQAEKQRIKEEDFKYYLRSHAWITSYAPYQNPKYVVTVLVEHGGRSLSAGPISAKIYEKLIEMGYLQRKN</sequence>
<keyword evidence="7 14" id="KW-0812">Transmembrane</keyword>
<evidence type="ECO:0000256" key="4">
    <source>
        <dbReference type="ARBA" id="ARBA00022519"/>
    </source>
</evidence>
<keyword evidence="5 17" id="KW-0121">Carboxypeptidase</keyword>
<keyword evidence="9" id="KW-0133">Cell shape</keyword>
<evidence type="ECO:0000256" key="10">
    <source>
        <dbReference type="ARBA" id="ARBA00022984"/>
    </source>
</evidence>
<keyword evidence="12 14" id="KW-0472">Membrane</keyword>
<dbReference type="SUPFAM" id="SSF56601">
    <property type="entry name" value="beta-lactamase/transpeptidase-like"/>
    <property type="match status" value="1"/>
</dbReference>
<dbReference type="Gene3D" id="3.40.710.10">
    <property type="entry name" value="DD-peptidase/beta-lactamase superfamily"/>
    <property type="match status" value="1"/>
</dbReference>
<keyword evidence="6" id="KW-0645">Protease</keyword>
<dbReference type="PANTHER" id="PTHR30627">
    <property type="entry name" value="PEPTIDOGLYCAN D,D-TRANSPEPTIDASE"/>
    <property type="match status" value="1"/>
</dbReference>
<keyword evidence="3" id="KW-1003">Cell membrane</keyword>
<evidence type="ECO:0000313" key="17">
    <source>
        <dbReference type="EMBL" id="XBJ28532.1"/>
    </source>
</evidence>
<evidence type="ECO:0000256" key="7">
    <source>
        <dbReference type="ARBA" id="ARBA00022692"/>
    </source>
</evidence>
<dbReference type="EMBL" id="CP155620">
    <property type="protein sequence ID" value="XBJ28532.1"/>
    <property type="molecule type" value="Genomic_DNA"/>
</dbReference>
<comment type="subcellular location">
    <subcellularLocation>
        <location evidence="2">Cell membrane</location>
    </subcellularLocation>
    <subcellularLocation>
        <location evidence="1">Membrane</location>
        <topology evidence="1">Single-pass membrane protein</topology>
    </subcellularLocation>
</comment>
<evidence type="ECO:0000256" key="9">
    <source>
        <dbReference type="ARBA" id="ARBA00022960"/>
    </source>
</evidence>
<dbReference type="GO" id="GO:0071972">
    <property type="term" value="F:peptidoglycan L,D-transpeptidase activity"/>
    <property type="evidence" value="ECO:0007669"/>
    <property type="project" value="TreeGrafter"/>
</dbReference>
<dbReference type="GO" id="GO:0006508">
    <property type="term" value="P:proteolysis"/>
    <property type="evidence" value="ECO:0007669"/>
    <property type="project" value="UniProtKB-KW"/>
</dbReference>
<evidence type="ECO:0000256" key="8">
    <source>
        <dbReference type="ARBA" id="ARBA00022801"/>
    </source>
</evidence>
<keyword evidence="11 14" id="KW-1133">Transmembrane helix</keyword>
<evidence type="ECO:0000256" key="3">
    <source>
        <dbReference type="ARBA" id="ARBA00022475"/>
    </source>
</evidence>
<dbReference type="Pfam" id="PF00905">
    <property type="entry name" value="Transpeptidase"/>
    <property type="match status" value="1"/>
</dbReference>
<evidence type="ECO:0000256" key="12">
    <source>
        <dbReference type="ARBA" id="ARBA00023136"/>
    </source>
</evidence>
<dbReference type="NCBIfam" id="TIGR03423">
    <property type="entry name" value="pbp2_mrdA"/>
    <property type="match status" value="1"/>
</dbReference>
<dbReference type="GO" id="GO:0005886">
    <property type="term" value="C:plasma membrane"/>
    <property type="evidence" value="ECO:0007669"/>
    <property type="project" value="UniProtKB-SubCell"/>
</dbReference>
<dbReference type="InterPro" id="IPR005311">
    <property type="entry name" value="PBP_dimer"/>
</dbReference>
<dbReference type="GO" id="GO:0009252">
    <property type="term" value="P:peptidoglycan biosynthetic process"/>
    <property type="evidence" value="ECO:0007669"/>
    <property type="project" value="UniProtKB-KW"/>
</dbReference>
<feature type="domain" description="Penicillin-binding protein dimerisation" evidence="16">
    <location>
        <begin position="48"/>
        <end position="221"/>
    </location>
</feature>
<dbReference type="InterPro" id="IPR001460">
    <property type="entry name" value="PCN-bd_Tpept"/>
</dbReference>
<protein>
    <submittedName>
        <fullName evidence="17">Penicillin-binding protein 2</fullName>
        <ecNumber evidence="17">3.4.16.4</ecNumber>
    </submittedName>
</protein>
<accession>A0AAU7E760</accession>
<evidence type="ECO:0000256" key="13">
    <source>
        <dbReference type="ARBA" id="ARBA00023316"/>
    </source>
</evidence>
<dbReference type="GO" id="GO:0071555">
    <property type="term" value="P:cell wall organization"/>
    <property type="evidence" value="ECO:0007669"/>
    <property type="project" value="UniProtKB-KW"/>
</dbReference>
<dbReference type="FunFam" id="3.40.710.10:FF:000024">
    <property type="entry name" value="Penicillin-binding protein 2"/>
    <property type="match status" value="1"/>
</dbReference>
<name>A0AAU7E760_9BACT</name>
<proteinExistence type="predicted"/>
<dbReference type="InterPro" id="IPR017790">
    <property type="entry name" value="Penicillin-binding_protein_2"/>
</dbReference>
<evidence type="ECO:0000256" key="14">
    <source>
        <dbReference type="SAM" id="Phobius"/>
    </source>
</evidence>
<dbReference type="GO" id="GO:0008360">
    <property type="term" value="P:regulation of cell shape"/>
    <property type="evidence" value="ECO:0007669"/>
    <property type="project" value="UniProtKB-KW"/>
</dbReference>
<keyword evidence="8 17" id="KW-0378">Hydrolase</keyword>
<keyword evidence="4" id="KW-0997">Cell inner membrane</keyword>
<gene>
    <name evidence="17" type="primary">mrdA</name>
    <name evidence="17" type="ORF">AAH949_05345</name>
</gene>
<dbReference type="InterPro" id="IPR012338">
    <property type="entry name" value="Beta-lactam/transpept-like"/>
</dbReference>
<dbReference type="GO" id="GO:0008658">
    <property type="term" value="F:penicillin binding"/>
    <property type="evidence" value="ECO:0007669"/>
    <property type="project" value="InterPro"/>
</dbReference>